<reference evidence="7 8" key="1">
    <citation type="submission" date="2020-03" db="EMBL/GenBank/DDBJ databases">
        <title>Complete genome sequence of Orbus sp. IPMB12 (BCRC 80908).</title>
        <authorList>
            <person name="Lo W.-S."/>
            <person name="Chang T.-H."/>
            <person name="Kuo C.-H."/>
        </authorList>
    </citation>
    <scope>NUCLEOTIDE SEQUENCE [LARGE SCALE GENOMIC DNA]</scope>
    <source>
        <strain evidence="7 8">IPMB12</strain>
    </source>
</reference>
<dbReference type="KEGG" id="orb:IPMB12_07120"/>
<keyword evidence="7" id="KW-0548">Nucleotidyltransferase</keyword>
<dbReference type="GO" id="GO:0003887">
    <property type="term" value="F:DNA-directed DNA polymerase activity"/>
    <property type="evidence" value="ECO:0007669"/>
    <property type="project" value="UniProtKB-EC"/>
</dbReference>
<evidence type="ECO:0000256" key="5">
    <source>
        <dbReference type="ARBA" id="ARBA00023236"/>
    </source>
</evidence>
<dbReference type="Pfam" id="PF00817">
    <property type="entry name" value="IMS"/>
    <property type="match status" value="1"/>
</dbReference>
<dbReference type="Gene3D" id="1.10.150.20">
    <property type="entry name" value="5' to 3' exonuclease, C-terminal subdomain"/>
    <property type="match status" value="1"/>
</dbReference>
<evidence type="ECO:0000256" key="4">
    <source>
        <dbReference type="ARBA" id="ARBA00023204"/>
    </source>
</evidence>
<sequence length="418" mass="47068">MFALVDVNSFFASCETVFRPDILGLPVVVLSNNDGCVIARSKEAKEIGIKMAVPYYQIKHLIKPHKIQVFSSNYPLYGDLSHRVMSILEELAPKLEIYSIDEAFLDVSGIDDLFEFGKKTRSTILKCTGLTVGVGIGPTKTLAKLANYAAKKWTKTQGVVDLSTIERQKKLMGIVPVGEVWGIGRQLSSRLEAMGVKTALDLANSNPKQMRKLFSVVLERTIAELNGESCLSLEEFTPVKQQIVCSRSFSQRITKLADMRQAISSYAERAAKKLRDEKQRCKHISVFIKTSPFNGNKHYLNEIAHGSMQAHSSDSRDIIHLSVRLLDKIWQDGQAYQKAGVILGDFSNENMVQVGLFDEFEQRKNSDELMKVIDEINLKKGRVWFAGQGTKQDWKMKQDLLSPSYTTKWKDIPIVKVK</sequence>
<dbReference type="SUPFAM" id="SSF56672">
    <property type="entry name" value="DNA/RNA polymerases"/>
    <property type="match status" value="1"/>
</dbReference>
<dbReference type="GO" id="GO:0042276">
    <property type="term" value="P:error-prone translesion synthesis"/>
    <property type="evidence" value="ECO:0007669"/>
    <property type="project" value="TreeGrafter"/>
</dbReference>
<dbReference type="InterPro" id="IPR025188">
    <property type="entry name" value="DUF4113"/>
</dbReference>
<dbReference type="AlphaFoldDB" id="A0A6G9ICP4"/>
<dbReference type="PANTHER" id="PTHR11076:SF34">
    <property type="entry name" value="PROTEIN UMUC"/>
    <property type="match status" value="1"/>
</dbReference>
<comment type="similarity">
    <text evidence="1">Belongs to the DNA polymerase type-Y family.</text>
</comment>
<protein>
    <submittedName>
        <fullName evidence="7">Translesion error-prone DNA polymerase V subunit UmuC</fullName>
        <ecNumber evidence="7">2.7.7.7</ecNumber>
    </submittedName>
</protein>
<dbReference type="GO" id="GO:0003684">
    <property type="term" value="F:damaged DNA binding"/>
    <property type="evidence" value="ECO:0007669"/>
    <property type="project" value="InterPro"/>
</dbReference>
<dbReference type="Gene3D" id="3.40.1170.60">
    <property type="match status" value="1"/>
</dbReference>
<evidence type="ECO:0000313" key="8">
    <source>
        <dbReference type="Proteomes" id="UP000501168"/>
    </source>
</evidence>
<keyword evidence="2" id="KW-0227">DNA damage</keyword>
<dbReference type="NCBIfam" id="NF002955">
    <property type="entry name" value="PRK03609.1"/>
    <property type="match status" value="1"/>
</dbReference>
<dbReference type="GO" id="GO:0006281">
    <property type="term" value="P:DNA repair"/>
    <property type="evidence" value="ECO:0007669"/>
    <property type="project" value="UniProtKB-KW"/>
</dbReference>
<dbReference type="RefSeq" id="WP_166916324.1">
    <property type="nucleotide sequence ID" value="NZ_CP050253.1"/>
</dbReference>
<organism evidence="7 8">
    <name type="scientific">Zophobihabitans entericus</name>
    <dbReference type="NCBI Taxonomy" id="1635327"/>
    <lineage>
        <taxon>Bacteria</taxon>
        <taxon>Pseudomonadati</taxon>
        <taxon>Pseudomonadota</taxon>
        <taxon>Gammaproteobacteria</taxon>
        <taxon>Orbales</taxon>
        <taxon>Orbaceae</taxon>
        <taxon>Zophobihabitans</taxon>
    </lineage>
</organism>
<proteinExistence type="inferred from homology"/>
<evidence type="ECO:0000256" key="2">
    <source>
        <dbReference type="ARBA" id="ARBA00022763"/>
    </source>
</evidence>
<dbReference type="InterPro" id="IPR043128">
    <property type="entry name" value="Rev_trsase/Diguanyl_cyclase"/>
</dbReference>
<name>A0A6G9ICP4_9GAMM</name>
<evidence type="ECO:0000256" key="3">
    <source>
        <dbReference type="ARBA" id="ARBA00023199"/>
    </source>
</evidence>
<gene>
    <name evidence="7" type="primary">umuC</name>
    <name evidence="7" type="ORF">IPMB12_07120</name>
</gene>
<evidence type="ECO:0000256" key="1">
    <source>
        <dbReference type="ARBA" id="ARBA00010945"/>
    </source>
</evidence>
<dbReference type="InterPro" id="IPR001126">
    <property type="entry name" value="UmuC"/>
</dbReference>
<dbReference type="GO" id="GO:0005829">
    <property type="term" value="C:cytosol"/>
    <property type="evidence" value="ECO:0007669"/>
    <property type="project" value="TreeGrafter"/>
</dbReference>
<evidence type="ECO:0000259" key="6">
    <source>
        <dbReference type="PROSITE" id="PS50173"/>
    </source>
</evidence>
<dbReference type="PROSITE" id="PS50173">
    <property type="entry name" value="UMUC"/>
    <property type="match status" value="1"/>
</dbReference>
<dbReference type="Gene3D" id="3.30.1490.100">
    <property type="entry name" value="DNA polymerase, Y-family, little finger domain"/>
    <property type="match status" value="1"/>
</dbReference>
<dbReference type="Pfam" id="PF13438">
    <property type="entry name" value="DUF4113"/>
    <property type="match status" value="1"/>
</dbReference>
<dbReference type="Proteomes" id="UP000501168">
    <property type="component" value="Chromosome"/>
</dbReference>
<dbReference type="EMBL" id="CP050253">
    <property type="protein sequence ID" value="QIQ21474.1"/>
    <property type="molecule type" value="Genomic_DNA"/>
</dbReference>
<keyword evidence="5" id="KW-0742">SOS response</keyword>
<dbReference type="EC" id="2.7.7.7" evidence="7"/>
<dbReference type="Pfam" id="PF11799">
    <property type="entry name" value="IMS_C"/>
    <property type="match status" value="1"/>
</dbReference>
<evidence type="ECO:0000313" key="7">
    <source>
        <dbReference type="EMBL" id="QIQ21474.1"/>
    </source>
</evidence>
<keyword evidence="8" id="KW-1185">Reference proteome</keyword>
<dbReference type="SUPFAM" id="SSF100879">
    <property type="entry name" value="Lesion bypass DNA polymerase (Y-family), little finger domain"/>
    <property type="match status" value="1"/>
</dbReference>
<dbReference type="Gene3D" id="3.30.70.270">
    <property type="match status" value="1"/>
</dbReference>
<keyword evidence="3" id="KW-0741">SOS mutagenesis</keyword>
<feature type="domain" description="UmuC" evidence="6">
    <location>
        <begin position="2"/>
        <end position="184"/>
    </location>
</feature>
<dbReference type="GO" id="GO:0009432">
    <property type="term" value="P:SOS response"/>
    <property type="evidence" value="ECO:0007669"/>
    <property type="project" value="UniProtKB-KW"/>
</dbReference>
<accession>A0A6G9ICP4</accession>
<dbReference type="PANTHER" id="PTHR11076">
    <property type="entry name" value="DNA REPAIR POLYMERASE UMUC / TRANSFERASE FAMILY MEMBER"/>
    <property type="match status" value="1"/>
</dbReference>
<keyword evidence="7" id="KW-0808">Transferase</keyword>
<dbReference type="InterPro" id="IPR043502">
    <property type="entry name" value="DNA/RNA_pol_sf"/>
</dbReference>
<dbReference type="InterPro" id="IPR036775">
    <property type="entry name" value="DNA_pol_Y-fam_lit_finger_sf"/>
</dbReference>
<dbReference type="FunCoup" id="A0A6G9ICP4">
    <property type="interactions" value="104"/>
</dbReference>
<dbReference type="InterPro" id="IPR050116">
    <property type="entry name" value="DNA_polymerase-Y"/>
</dbReference>
<dbReference type="CDD" id="cd01700">
    <property type="entry name" value="PolY_Pol_V_umuC"/>
    <property type="match status" value="1"/>
</dbReference>
<dbReference type="InParanoid" id="A0A6G9ICP4"/>
<dbReference type="InterPro" id="IPR017961">
    <property type="entry name" value="DNA_pol_Y-fam_little_finger"/>
</dbReference>
<keyword evidence="4" id="KW-0234">DNA repair</keyword>